<name>A0A646FVU0_9BACT</name>
<protein>
    <submittedName>
        <fullName evidence="2">Uncharacterized protein</fullName>
    </submittedName>
</protein>
<comment type="caution">
    <text evidence="2">The sequence shown here is derived from an EMBL/GenBank/DDBJ whole genome shotgun (WGS) entry which is preliminary data.</text>
</comment>
<proteinExistence type="predicted"/>
<dbReference type="Proteomes" id="UP000442105">
    <property type="component" value="Unassembled WGS sequence"/>
</dbReference>
<organism evidence="2 4">
    <name type="scientific">Segatella copri</name>
    <dbReference type="NCBI Taxonomy" id="165179"/>
    <lineage>
        <taxon>Bacteria</taxon>
        <taxon>Pseudomonadati</taxon>
        <taxon>Bacteroidota</taxon>
        <taxon>Bacteroidia</taxon>
        <taxon>Bacteroidales</taxon>
        <taxon>Prevotellaceae</taxon>
        <taxon>Segatella</taxon>
    </lineage>
</organism>
<dbReference type="OrthoDB" id="770653at2"/>
<gene>
    <name evidence="2" type="ORF">F7D73_09990</name>
    <name evidence="1" type="ORF">F7D95_13475</name>
</gene>
<reference evidence="3 4" key="1">
    <citation type="submission" date="2019-09" db="EMBL/GenBank/DDBJ databases">
        <title>Distinct polysaccharide growth profiles of human intestinal Prevotella copri isolates.</title>
        <authorList>
            <person name="Fehlner-Peach H."/>
            <person name="Magnabosco C."/>
            <person name="Raghavan V."/>
            <person name="Scher J.U."/>
            <person name="Tett A."/>
            <person name="Cox L.M."/>
            <person name="Gottsegen C."/>
            <person name="Watters A."/>
            <person name="Wiltshire- Gordon J.D."/>
            <person name="Segata N."/>
            <person name="Bonneau R."/>
            <person name="Littman D.R."/>
        </authorList>
    </citation>
    <scope>NUCLEOTIDE SEQUENCE [LARGE SCALE GENOMIC DNA]</scope>
    <source>
        <strain evidence="4">iA622</strain>
        <strain evidence="2">IA622</strain>
        <strain evidence="3">iAQ1179</strain>
        <strain evidence="1">IAQ1179</strain>
    </source>
</reference>
<evidence type="ECO:0000313" key="4">
    <source>
        <dbReference type="Proteomes" id="UP000480425"/>
    </source>
</evidence>
<dbReference type="RefSeq" id="WP_153081904.1">
    <property type="nucleotide sequence ID" value="NZ_VZCB01000079.1"/>
</dbReference>
<sequence>MPIKPNFTQADIRARMNAMIENRKQAIIAQLFYIGEECLTQARSGHKYLNQTGNLCSSIGYCVLVDGEIVHEGEWKAVNGGKGDGTEGKKQGVAFLHELAAKQTTQGIVFLMVAGMPYAQYVEAMSLDVLDTSEQMAERKIKAMLNRLFKTK</sequence>
<evidence type="ECO:0000313" key="1">
    <source>
        <dbReference type="EMBL" id="MQN13780.1"/>
    </source>
</evidence>
<dbReference type="EMBL" id="VZCB01000079">
    <property type="protein sequence ID" value="MQN81271.1"/>
    <property type="molecule type" value="Genomic_DNA"/>
</dbReference>
<evidence type="ECO:0000313" key="2">
    <source>
        <dbReference type="EMBL" id="MQN81271.1"/>
    </source>
</evidence>
<evidence type="ECO:0000313" key="3">
    <source>
        <dbReference type="Proteomes" id="UP000442105"/>
    </source>
</evidence>
<dbReference type="EMBL" id="VZCW01000343">
    <property type="protein sequence ID" value="MQN13780.1"/>
    <property type="molecule type" value="Genomic_DNA"/>
</dbReference>
<accession>A0A646FVU0</accession>
<dbReference type="AlphaFoldDB" id="A0A646FVU0"/>
<dbReference type="Proteomes" id="UP000480425">
    <property type="component" value="Unassembled WGS sequence"/>
</dbReference>